<dbReference type="GO" id="GO:0005737">
    <property type="term" value="C:cytoplasm"/>
    <property type="evidence" value="ECO:0007669"/>
    <property type="project" value="TreeGrafter"/>
</dbReference>
<comment type="similarity">
    <text evidence="1">Belongs to the arrestin family.</text>
</comment>
<dbReference type="InterPro" id="IPR011021">
    <property type="entry name" value="Arrestin-like_N"/>
</dbReference>
<reference evidence="4" key="3">
    <citation type="journal article" date="2019" name="J. ISSAAS">
        <title>Genomics, evolutionary history and diagnostics of the Alternaria alternata species group including apple and Asian pear pathotypes.</title>
        <authorList>
            <person name="Armitage A.D."/>
            <person name="Cockerton H.M."/>
            <person name="Sreenivasaprasad S."/>
            <person name="Woodhall J."/>
            <person name="Lane C."/>
            <person name="Harrison R.J."/>
            <person name="Clarkson J.P."/>
        </authorList>
    </citation>
    <scope>NUCLEOTIDE SEQUENCE</scope>
    <source>
        <strain evidence="4">FERA 1082</strain>
    </source>
</reference>
<evidence type="ECO:0000256" key="2">
    <source>
        <dbReference type="ARBA" id="ARBA00038766"/>
    </source>
</evidence>
<dbReference type="OrthoDB" id="3668473at2759"/>
<dbReference type="Proteomes" id="UP000292402">
    <property type="component" value="Unassembled WGS sequence"/>
</dbReference>
<evidence type="ECO:0000313" key="7">
    <source>
        <dbReference type="Proteomes" id="UP000293195"/>
    </source>
</evidence>
<dbReference type="EMBL" id="PDXA01000010">
    <property type="protein sequence ID" value="RYN54512.1"/>
    <property type="molecule type" value="Genomic_DNA"/>
</dbReference>
<proteinExistence type="inferred from homology"/>
<gene>
    <name evidence="4" type="ORF">AA0114_g3945</name>
    <name evidence="5" type="ORF">AA0119_g9961</name>
</gene>
<dbReference type="Pfam" id="PF00339">
    <property type="entry name" value="Arrestin_N"/>
    <property type="match status" value="1"/>
</dbReference>
<dbReference type="GO" id="GO:0015031">
    <property type="term" value="P:protein transport"/>
    <property type="evidence" value="ECO:0007669"/>
    <property type="project" value="TreeGrafter"/>
</dbReference>
<comment type="subunit">
    <text evidence="2">Interacts with hulA.</text>
</comment>
<evidence type="ECO:0000259" key="3">
    <source>
        <dbReference type="Pfam" id="PF00339"/>
    </source>
</evidence>
<dbReference type="AlphaFoldDB" id="A0A4Q4QZ47"/>
<dbReference type="Gene3D" id="2.60.40.640">
    <property type="match status" value="1"/>
</dbReference>
<reference evidence="5" key="1">
    <citation type="submission" date="2017-10" db="EMBL/GenBank/DDBJ databases">
        <authorList>
            <person name="Armitage A.D."/>
            <person name="Barbara D.J."/>
            <person name="Woodhall J.W."/>
            <person name="Sreenivasaprasad S."/>
            <person name="Lane C.R."/>
            <person name="Clarkson J.P."/>
            <person name="Harrison R.J."/>
        </authorList>
    </citation>
    <scope>NUCLEOTIDE SEQUENCE</scope>
    <source>
        <strain evidence="5">FERA 635</strain>
    </source>
</reference>
<evidence type="ECO:0000256" key="1">
    <source>
        <dbReference type="ARBA" id="ARBA00005298"/>
    </source>
</evidence>
<dbReference type="PANTHER" id="PTHR11188:SF17">
    <property type="entry name" value="FI21816P1"/>
    <property type="match status" value="1"/>
</dbReference>
<reference evidence="6 7" key="2">
    <citation type="journal article" date="2019" name="bioRxiv">
        <title>Genomics, evolutionary history and diagnostics of the Alternaria alternata species group including apple and Asian pear pathotypes.</title>
        <authorList>
            <person name="Armitage A.D."/>
            <person name="Cockerton H.M."/>
            <person name="Sreenivasaprasad S."/>
            <person name="Woodhall J.W."/>
            <person name="Lane C.R."/>
            <person name="Harrison R.J."/>
            <person name="Clarkson J.P."/>
        </authorList>
    </citation>
    <scope>NUCLEOTIDE SEQUENCE [LARGE SCALE GENOMIC DNA]</scope>
    <source>
        <strain evidence="6">FERA 1082</strain>
        <strain evidence="7">FERA 635</strain>
    </source>
</reference>
<feature type="domain" description="Arrestin-like N-terminal" evidence="3">
    <location>
        <begin position="19"/>
        <end position="135"/>
    </location>
</feature>
<keyword evidence="7" id="KW-1185">Reference proteome</keyword>
<organism evidence="4 6">
    <name type="scientific">Alternaria tenuissima</name>
    <dbReference type="NCBI Taxonomy" id="119927"/>
    <lineage>
        <taxon>Eukaryota</taxon>
        <taxon>Fungi</taxon>
        <taxon>Dikarya</taxon>
        <taxon>Ascomycota</taxon>
        <taxon>Pezizomycotina</taxon>
        <taxon>Dothideomycetes</taxon>
        <taxon>Pleosporomycetidae</taxon>
        <taxon>Pleosporales</taxon>
        <taxon>Pleosporineae</taxon>
        <taxon>Pleosporaceae</taxon>
        <taxon>Alternaria</taxon>
        <taxon>Alternaria sect. Alternaria</taxon>
        <taxon>Alternaria alternata complex</taxon>
    </lineage>
</organism>
<evidence type="ECO:0000313" key="4">
    <source>
        <dbReference type="EMBL" id="RYN54512.1"/>
    </source>
</evidence>
<sequence length="463" mass="51470">MGLFSSNKLRQPPLPDLAIQLDDTADRVYRPDDIVRGHVVLTPVASIEPEALKVSLFGQSLIWYRRDVGSGNTTDYHHWRDNAPLFEVAQDVLHAATTKTNEDKKKEPQAMSKFEAGQIYTFPFQFTFPAGTGTTRYGQYENDSDQKYDIGPHDLPPSFLFTRFNRPTDDGTDADFAKIEYGVRATLICPGIGVVQGKSLIDLTTTSIILFQPTSPIPPPGPYTTLNRYPKTLTLRSSLLAGNTQTGIRQSIRDRLSSSTPTLDFEVAVELPEHFTSGSEFHFRASFTTLSQSPNALHIPPSVTFNILKLDLLDFTFFRAPRDRDAGSGRSGLHRSNRYESWPPPDQLYVVAKNEHEDFTERKTSLNALPESATLELIAGLPEYSVIASSSGEKHSGAMEEQVKSTCEQWFTARIPGVTVPSFRSFAITRAYKVRVKLGVEVGGKKFEREVESAVGRMGSPQA</sequence>
<dbReference type="InterPro" id="IPR014752">
    <property type="entry name" value="Arrestin-like_C"/>
</dbReference>
<evidence type="ECO:0000313" key="5">
    <source>
        <dbReference type="EMBL" id="RYN92360.1"/>
    </source>
</evidence>
<dbReference type="Proteomes" id="UP000293195">
    <property type="component" value="Unassembled WGS sequence"/>
</dbReference>
<accession>A0A4Q4QZ47</accession>
<name>A0A4Q4QZ47_9PLEO</name>
<comment type="caution">
    <text evidence="4">The sequence shown here is derived from an EMBL/GenBank/DDBJ whole genome shotgun (WGS) entry which is preliminary data.</text>
</comment>
<protein>
    <recommendedName>
        <fullName evidence="3">Arrestin-like N-terminal domain-containing protein</fullName>
    </recommendedName>
</protein>
<evidence type="ECO:0000313" key="6">
    <source>
        <dbReference type="Proteomes" id="UP000292402"/>
    </source>
</evidence>
<dbReference type="PANTHER" id="PTHR11188">
    <property type="entry name" value="ARRESTIN DOMAIN CONTAINING PROTEIN"/>
    <property type="match status" value="1"/>
</dbReference>
<dbReference type="EMBL" id="PDXF01000058">
    <property type="protein sequence ID" value="RYN92360.1"/>
    <property type="molecule type" value="Genomic_DNA"/>
</dbReference>
<dbReference type="InterPro" id="IPR050357">
    <property type="entry name" value="Arrestin_domain-protein"/>
</dbReference>